<evidence type="ECO:0000313" key="3">
    <source>
        <dbReference type="Proteomes" id="UP000659697"/>
    </source>
</evidence>
<evidence type="ECO:0008006" key="4">
    <source>
        <dbReference type="Google" id="ProtNLM"/>
    </source>
</evidence>
<reference evidence="3" key="1">
    <citation type="journal article" date="2019" name="Int. J. Syst. Evol. Microbiol.">
        <title>The Global Catalogue of Microorganisms (GCM) 10K type strain sequencing project: providing services to taxonomists for standard genome sequencing and annotation.</title>
        <authorList>
            <consortium name="The Broad Institute Genomics Platform"/>
            <consortium name="The Broad Institute Genome Sequencing Center for Infectious Disease"/>
            <person name="Wu L."/>
            <person name="Ma J."/>
        </authorList>
    </citation>
    <scope>NUCLEOTIDE SEQUENCE [LARGE SCALE GENOMIC DNA]</scope>
    <source>
        <strain evidence="3">CGMCC 1.7003</strain>
    </source>
</reference>
<evidence type="ECO:0000313" key="2">
    <source>
        <dbReference type="EMBL" id="GHG67240.1"/>
    </source>
</evidence>
<organism evidence="2 3">
    <name type="scientific">Alishewanella longhuensis</name>
    <dbReference type="NCBI Taxonomy" id="1091037"/>
    <lineage>
        <taxon>Bacteria</taxon>
        <taxon>Pseudomonadati</taxon>
        <taxon>Pseudomonadota</taxon>
        <taxon>Gammaproteobacteria</taxon>
        <taxon>Alteromonadales</taxon>
        <taxon>Alteromonadaceae</taxon>
        <taxon>Alishewanella</taxon>
    </lineage>
</organism>
<feature type="signal peptide" evidence="1">
    <location>
        <begin position="1"/>
        <end position="26"/>
    </location>
</feature>
<dbReference type="EMBL" id="BNAO01000003">
    <property type="protein sequence ID" value="GHG67240.1"/>
    <property type="molecule type" value="Genomic_DNA"/>
</dbReference>
<protein>
    <recommendedName>
        <fullName evidence="4">DUF4878 domain-containing protein</fullName>
    </recommendedName>
</protein>
<dbReference type="PROSITE" id="PS51257">
    <property type="entry name" value="PROKAR_LIPOPROTEIN"/>
    <property type="match status" value="1"/>
</dbReference>
<keyword evidence="1" id="KW-0732">Signal</keyword>
<evidence type="ECO:0000256" key="1">
    <source>
        <dbReference type="SAM" id="SignalP"/>
    </source>
</evidence>
<dbReference type="RefSeq" id="WP_189432042.1">
    <property type="nucleotide sequence ID" value="NZ_BNAO01000003.1"/>
</dbReference>
<comment type="caution">
    <text evidence="2">The sequence shown here is derived from an EMBL/GenBank/DDBJ whole genome shotgun (WGS) entry which is preliminary data.</text>
</comment>
<accession>A0ABQ3KZC9</accession>
<keyword evidence="3" id="KW-1185">Reference proteome</keyword>
<sequence length="148" mass="16881">MVYVKYSLIVLLLILSGCERSTQVNAQLGSPEHVAGEFFHAIYNDKDLEKAQSMSTKEFASLLGSYGTARQAGRTLFNMNFDKVLINVNRSGRNLREQYHDSANIQLIFDGEFDDRRIQETRTVVLIRQRGSWLVSEVQADKFSTSIR</sequence>
<gene>
    <name evidence="2" type="ORF">GCM10010919_15790</name>
</gene>
<proteinExistence type="predicted"/>
<dbReference type="Proteomes" id="UP000659697">
    <property type="component" value="Unassembled WGS sequence"/>
</dbReference>
<feature type="chain" id="PRO_5046613285" description="DUF4878 domain-containing protein" evidence="1">
    <location>
        <begin position="27"/>
        <end position="148"/>
    </location>
</feature>
<name>A0ABQ3KZC9_9ALTE</name>